<dbReference type="CDD" id="cd06355">
    <property type="entry name" value="PBP1_FmdD-like"/>
    <property type="match status" value="1"/>
</dbReference>
<dbReference type="EMBL" id="JBBPCO010000009">
    <property type="protein sequence ID" value="MEK8090131.1"/>
    <property type="molecule type" value="Genomic_DNA"/>
</dbReference>
<dbReference type="Proteomes" id="UP001446205">
    <property type="component" value="Unassembled WGS sequence"/>
</dbReference>
<gene>
    <name evidence="1" type="primary">urtA</name>
    <name evidence="1" type="ORF">WOB96_10200</name>
</gene>
<dbReference type="SUPFAM" id="SSF53822">
    <property type="entry name" value="Periplasmic binding protein-like I"/>
    <property type="match status" value="1"/>
</dbReference>
<accession>A0ABU9D9J7</accession>
<sequence length="395" mass="43407">MALPYLGGIETVFAAEPIKVGILHSLSGTMSISEIPVKNAELMAIEEINNAGGVLGRKIQPVIVDGASDWPTFAQKTKQLLVDNKVSTIFGCWTSASRKAVKPVVEQYNGLLWYPVQYEGNECSKNIMYTGACPNQQIEPAVTWLLKNKGKKFFLVGSDYVFPRTANAIIKGQLKAMGGQLVGEEYAPLGHMEFSTIVNKIKQSGANVVFSTINGDSNVPFYKQFAAAGLTPQRVPIMAVSVAEVEVQGIGAQYCKGHYASWNYFESLPGAKNAAFVQNFRKRYGAKQVLDDPIVHGYINVHLWAEAVKRAKSFDPMKVRAAAFQVNMDSPLGMVRVDPRNQNMYQVARIGEIQPSGMFKEVWNSGKILAPEPYSRYISKKTCDWTKGGLIAAAH</sequence>
<organism evidence="1 2">
    <name type="scientific">Thermithiobacillus plumbiphilus</name>
    <dbReference type="NCBI Taxonomy" id="1729899"/>
    <lineage>
        <taxon>Bacteria</taxon>
        <taxon>Pseudomonadati</taxon>
        <taxon>Pseudomonadota</taxon>
        <taxon>Acidithiobacillia</taxon>
        <taxon>Acidithiobacillales</taxon>
        <taxon>Thermithiobacillaceae</taxon>
        <taxon>Thermithiobacillus</taxon>
    </lineage>
</organism>
<dbReference type="InterPro" id="IPR017777">
    <property type="entry name" value="ABC_urea-bd_UrtA"/>
</dbReference>
<protein>
    <submittedName>
        <fullName evidence="1">Urea ABC transporter substrate-binding protein</fullName>
    </submittedName>
</protein>
<evidence type="ECO:0000313" key="1">
    <source>
        <dbReference type="EMBL" id="MEK8090131.1"/>
    </source>
</evidence>
<dbReference type="PANTHER" id="PTHR47628:SF1">
    <property type="entry name" value="ALIPHATIC AMIDASE EXPRESSION-REGULATING PROTEIN"/>
    <property type="match status" value="1"/>
</dbReference>
<comment type="caution">
    <text evidence="1">The sequence shown here is derived from an EMBL/GenBank/DDBJ whole genome shotgun (WGS) entry which is preliminary data.</text>
</comment>
<evidence type="ECO:0000313" key="2">
    <source>
        <dbReference type="Proteomes" id="UP001446205"/>
    </source>
</evidence>
<dbReference type="InterPro" id="IPR028082">
    <property type="entry name" value="Peripla_BP_I"/>
</dbReference>
<dbReference type="Pfam" id="PF13433">
    <property type="entry name" value="Peripla_BP_5"/>
    <property type="match status" value="1"/>
</dbReference>
<reference evidence="1 2" key="1">
    <citation type="submission" date="2024-04" db="EMBL/GenBank/DDBJ databases">
        <authorList>
            <person name="Abashina T."/>
            <person name="Shaikin A."/>
        </authorList>
    </citation>
    <scope>NUCLEOTIDE SEQUENCE [LARGE SCALE GENOMIC DNA]</scope>
    <source>
        <strain evidence="1 2">AAFK</strain>
    </source>
</reference>
<dbReference type="PANTHER" id="PTHR47628">
    <property type="match status" value="1"/>
</dbReference>
<keyword evidence="2" id="KW-1185">Reference proteome</keyword>
<dbReference type="NCBIfam" id="TIGR03407">
    <property type="entry name" value="urea_ABC_UrtA"/>
    <property type="match status" value="1"/>
</dbReference>
<dbReference type="Gene3D" id="3.40.50.2300">
    <property type="match status" value="2"/>
</dbReference>
<name>A0ABU9D9J7_9PROT</name>
<proteinExistence type="predicted"/>
<dbReference type="RefSeq" id="WP_341371187.1">
    <property type="nucleotide sequence ID" value="NZ_JBBPCO010000009.1"/>
</dbReference>